<dbReference type="GO" id="GO:0022857">
    <property type="term" value="F:transmembrane transporter activity"/>
    <property type="evidence" value="ECO:0007669"/>
    <property type="project" value="InterPro"/>
</dbReference>
<dbReference type="InterPro" id="IPR008756">
    <property type="entry name" value="Peptidase_M56"/>
</dbReference>
<dbReference type="PANTHER" id="PTHR30158:SF24">
    <property type="entry name" value="HLYD FAMILY SECRETION PROTEIN"/>
    <property type="match status" value="1"/>
</dbReference>
<dbReference type="Gene3D" id="3.30.2010.10">
    <property type="entry name" value="Metalloproteases ('zincins'), catalytic domain"/>
    <property type="match status" value="1"/>
</dbReference>
<evidence type="ECO:0000313" key="8">
    <source>
        <dbReference type="EMBL" id="QEH32632.1"/>
    </source>
</evidence>
<keyword evidence="2" id="KW-0175">Coiled coil</keyword>
<dbReference type="Gene3D" id="1.10.287.470">
    <property type="entry name" value="Helix hairpin bin"/>
    <property type="match status" value="1"/>
</dbReference>
<dbReference type="KEGG" id="agv:OJF2_11110"/>
<comment type="similarity">
    <text evidence="1">Belongs to the membrane fusion protein (MFP) (TC 8.A.1) family.</text>
</comment>
<protein>
    <submittedName>
        <fullName evidence="8">Efflux pump periplasmic linker BepF</fullName>
    </submittedName>
</protein>
<dbReference type="InterPro" id="IPR058625">
    <property type="entry name" value="MdtA-like_BSH"/>
</dbReference>
<feature type="coiled-coil region" evidence="2">
    <location>
        <begin position="466"/>
        <end position="493"/>
    </location>
</feature>
<feature type="region of interest" description="Disordered" evidence="3">
    <location>
        <begin position="95"/>
        <end position="118"/>
    </location>
</feature>
<evidence type="ECO:0000259" key="7">
    <source>
        <dbReference type="Pfam" id="PF25944"/>
    </source>
</evidence>
<dbReference type="AlphaFoldDB" id="A0A5B9VWM1"/>
<evidence type="ECO:0000256" key="4">
    <source>
        <dbReference type="SAM" id="Phobius"/>
    </source>
</evidence>
<dbReference type="InterPro" id="IPR006143">
    <property type="entry name" value="RND_pump_MFP"/>
</dbReference>
<gene>
    <name evidence="8" type="primary">bepF_2</name>
    <name evidence="8" type="ORF">OJF2_11110</name>
</gene>
<feature type="region of interest" description="Disordered" evidence="3">
    <location>
        <begin position="362"/>
        <end position="404"/>
    </location>
</feature>
<feature type="domain" description="Multidrug resistance protein MdtA-like beta-barrel" evidence="7">
    <location>
        <begin position="574"/>
        <end position="657"/>
    </location>
</feature>
<proteinExistence type="inferred from homology"/>
<dbReference type="Proteomes" id="UP000324233">
    <property type="component" value="Chromosome"/>
</dbReference>
<dbReference type="Gene3D" id="2.40.30.170">
    <property type="match status" value="1"/>
</dbReference>
<feature type="domain" description="Peptidase M56" evidence="5">
    <location>
        <begin position="10"/>
        <end position="327"/>
    </location>
</feature>
<organism evidence="8 9">
    <name type="scientific">Aquisphaera giovannonii</name>
    <dbReference type="NCBI Taxonomy" id="406548"/>
    <lineage>
        <taxon>Bacteria</taxon>
        <taxon>Pseudomonadati</taxon>
        <taxon>Planctomycetota</taxon>
        <taxon>Planctomycetia</taxon>
        <taxon>Isosphaerales</taxon>
        <taxon>Isosphaeraceae</taxon>
        <taxon>Aquisphaera</taxon>
    </lineage>
</organism>
<dbReference type="RefSeq" id="WP_148591955.1">
    <property type="nucleotide sequence ID" value="NZ_CP042997.1"/>
</dbReference>
<feature type="domain" description="Multidrug resistance protein MdtA-like barrel-sandwich hybrid" evidence="6">
    <location>
        <begin position="425"/>
        <end position="559"/>
    </location>
</feature>
<feature type="transmembrane region" description="Helical" evidence="4">
    <location>
        <begin position="128"/>
        <end position="151"/>
    </location>
</feature>
<dbReference type="OrthoDB" id="9816569at2"/>
<evidence type="ECO:0000256" key="2">
    <source>
        <dbReference type="SAM" id="Coils"/>
    </source>
</evidence>
<dbReference type="Gene3D" id="2.40.50.100">
    <property type="match status" value="1"/>
</dbReference>
<sequence>MDGLLIEALTNSAWAAAMALLAVIAVRLARPRPEVVHLLWVLVLLKLVTPSLIRHQAATPAGPSEQAGHQPLVAEEANPALPLTKGELEGVSGAGLGDRIHPPVSPPRKGGSESRPVPSVIREPSAGWPWRTILAATWMAGALAWALAIVIHASRVRRLLRIANPASGELTRRIETLAARMGLRRAPAARLVPAPIPPMLWALVGPPRLLLPEGLWEGLDEAQRDTVLVHELAHLRRRDHWVRRLEAVVLGLHWWNPVAWWARRRVEDAEEQCCDAVVARTLPESVESYAEALVTTAAFLSGVRAPRPFGASGVGRVPPLRRRLDMILRDETPAKSRPVPAAAMLVAGLSLLLLPGWAPARARQATPPATNDRDATQPQPPAPSPAVRDAEPGKDAAPPRVRVSQPIVRDIRDGINFVGVVEAARSVELRPQVAGTLTEVRVKSGQTVEKGEILFAIDSRIYQMKLDRAEADVSRAEVQLRRQSAALKNTEKLSASNVVSSQEVDLSRAGRDEAIASLRAATASRDLARLELESTKVTAPFRGKVGRPLLSVGSVVAPESTKLATLAATDVTNVVFKISQNAYHDLTRADANGRAALSDAALAIEVWDGRQNRRLRGRLDSVDTQFDPQTGNLECRASLPNPDGFLVPGESVSVTLYTGEKRRAMLAQLGPMPAGSLRGNGRPVLVVDDEGNVEVREVTFGPHVEGAMREIVSGLKKDDWVVPLAWMGPGARKYFPDGLHHGMKIDVERVNAPEPDSTEP</sequence>
<dbReference type="Pfam" id="PF25944">
    <property type="entry name" value="Beta-barrel_RND"/>
    <property type="match status" value="1"/>
</dbReference>
<keyword evidence="9" id="KW-1185">Reference proteome</keyword>
<dbReference type="Gene3D" id="2.40.420.20">
    <property type="match status" value="1"/>
</dbReference>
<evidence type="ECO:0000313" key="9">
    <source>
        <dbReference type="Proteomes" id="UP000324233"/>
    </source>
</evidence>
<evidence type="ECO:0000259" key="5">
    <source>
        <dbReference type="Pfam" id="PF05569"/>
    </source>
</evidence>
<keyword evidence="4" id="KW-0812">Transmembrane</keyword>
<dbReference type="NCBIfam" id="TIGR01730">
    <property type="entry name" value="RND_mfp"/>
    <property type="match status" value="1"/>
</dbReference>
<evidence type="ECO:0000256" key="1">
    <source>
        <dbReference type="ARBA" id="ARBA00009477"/>
    </source>
</evidence>
<dbReference type="Pfam" id="PF25917">
    <property type="entry name" value="BSH_RND"/>
    <property type="match status" value="1"/>
</dbReference>
<dbReference type="EMBL" id="CP042997">
    <property type="protein sequence ID" value="QEH32632.1"/>
    <property type="molecule type" value="Genomic_DNA"/>
</dbReference>
<dbReference type="InterPro" id="IPR058626">
    <property type="entry name" value="MdtA-like_b-barrel"/>
</dbReference>
<accession>A0A5B9VWM1</accession>
<reference evidence="8 9" key="1">
    <citation type="submission" date="2019-08" db="EMBL/GenBank/DDBJ databases">
        <title>Deep-cultivation of Planctomycetes and their phenomic and genomic characterization uncovers novel biology.</title>
        <authorList>
            <person name="Wiegand S."/>
            <person name="Jogler M."/>
            <person name="Boedeker C."/>
            <person name="Pinto D."/>
            <person name="Vollmers J."/>
            <person name="Rivas-Marin E."/>
            <person name="Kohn T."/>
            <person name="Peeters S.H."/>
            <person name="Heuer A."/>
            <person name="Rast P."/>
            <person name="Oberbeckmann S."/>
            <person name="Bunk B."/>
            <person name="Jeske O."/>
            <person name="Meyerdierks A."/>
            <person name="Storesund J.E."/>
            <person name="Kallscheuer N."/>
            <person name="Luecker S."/>
            <person name="Lage O.M."/>
            <person name="Pohl T."/>
            <person name="Merkel B.J."/>
            <person name="Hornburger P."/>
            <person name="Mueller R.-W."/>
            <person name="Bruemmer F."/>
            <person name="Labrenz M."/>
            <person name="Spormann A.M."/>
            <person name="Op den Camp H."/>
            <person name="Overmann J."/>
            <person name="Amann R."/>
            <person name="Jetten M.S.M."/>
            <person name="Mascher T."/>
            <person name="Medema M.H."/>
            <person name="Devos D.P."/>
            <person name="Kaster A.-K."/>
            <person name="Ovreas L."/>
            <person name="Rohde M."/>
            <person name="Galperin M.Y."/>
            <person name="Jogler C."/>
        </authorList>
    </citation>
    <scope>NUCLEOTIDE SEQUENCE [LARGE SCALE GENOMIC DNA]</scope>
    <source>
        <strain evidence="8 9">OJF2</strain>
    </source>
</reference>
<keyword evidence="4" id="KW-1133">Transmembrane helix</keyword>
<dbReference type="CDD" id="cd07341">
    <property type="entry name" value="M56_BlaR1_MecR1_like"/>
    <property type="match status" value="1"/>
</dbReference>
<dbReference type="GO" id="GO:0005886">
    <property type="term" value="C:plasma membrane"/>
    <property type="evidence" value="ECO:0007669"/>
    <property type="project" value="TreeGrafter"/>
</dbReference>
<dbReference type="SUPFAM" id="SSF111369">
    <property type="entry name" value="HlyD-like secretion proteins"/>
    <property type="match status" value="1"/>
</dbReference>
<evidence type="ECO:0000256" key="3">
    <source>
        <dbReference type="SAM" id="MobiDB-lite"/>
    </source>
</evidence>
<dbReference type="PANTHER" id="PTHR30158">
    <property type="entry name" value="ACRA/E-RELATED COMPONENT OF DRUG EFFLUX TRANSPORTER"/>
    <property type="match status" value="1"/>
</dbReference>
<dbReference type="Pfam" id="PF05569">
    <property type="entry name" value="Peptidase_M56"/>
    <property type="match status" value="1"/>
</dbReference>
<evidence type="ECO:0000259" key="6">
    <source>
        <dbReference type="Pfam" id="PF25917"/>
    </source>
</evidence>
<dbReference type="GO" id="GO:0046677">
    <property type="term" value="P:response to antibiotic"/>
    <property type="evidence" value="ECO:0007669"/>
    <property type="project" value="TreeGrafter"/>
</dbReference>
<keyword evidence="4" id="KW-0472">Membrane</keyword>
<feature type="transmembrane region" description="Helical" evidence="4">
    <location>
        <begin position="12"/>
        <end position="29"/>
    </location>
</feature>
<name>A0A5B9VWM1_9BACT</name>